<dbReference type="SUPFAM" id="SSF48239">
    <property type="entry name" value="Terpenoid cyclases/Protein prenyltransferases"/>
    <property type="match status" value="1"/>
</dbReference>
<dbReference type="PROSITE" id="PS51257">
    <property type="entry name" value="PROKAR_LIPOPROTEIN"/>
    <property type="match status" value="1"/>
</dbReference>
<dbReference type="Proteomes" id="UP000198552">
    <property type="component" value="Unassembled WGS sequence"/>
</dbReference>
<sequence>MKPLALPALVASLFLACGPAMSASVPEPAPWRAFQGADGSFTVLVGGTVADPYFANKALIIAMDSGLDVRVELKAWLAWLLPRQRKDGGFDRFCTREDSTWVACMAADADDSTAATTIHLIRLARARGWIGMLERVDTSTAERRAAALLVSLRDPGNGLYQVFPGQSAYYLMDNIEVYEALKISRQTTAAANLATAIGQRFRHNGQWLPALPALERESFYPHALAPTYLWGSGMLPKAQAAADMAGWLAQYSATWLNRQNDHYAWGIVAWNIHGLAPAEAACWRLSVRSSSGNVGWTVLDAMADAALAHRSIGVACTRQLGASLTPLPGVI</sequence>
<dbReference type="EMBL" id="FNHP01000001">
    <property type="protein sequence ID" value="SDM00244.1"/>
    <property type="molecule type" value="Genomic_DNA"/>
</dbReference>
<feature type="chain" id="PRO_5011632683" evidence="1">
    <location>
        <begin position="23"/>
        <end position="331"/>
    </location>
</feature>
<evidence type="ECO:0000313" key="3">
    <source>
        <dbReference type="Proteomes" id="UP000198552"/>
    </source>
</evidence>
<name>A0A1G9PNF1_9BURK</name>
<keyword evidence="3" id="KW-1185">Reference proteome</keyword>
<evidence type="ECO:0000313" key="2">
    <source>
        <dbReference type="EMBL" id="SDM00244.1"/>
    </source>
</evidence>
<dbReference type="OrthoDB" id="8883934at2"/>
<keyword evidence="1" id="KW-0732">Signal</keyword>
<evidence type="ECO:0000256" key="1">
    <source>
        <dbReference type="SAM" id="SignalP"/>
    </source>
</evidence>
<reference evidence="3" key="1">
    <citation type="submission" date="2016-10" db="EMBL/GenBank/DDBJ databases">
        <authorList>
            <person name="Varghese N."/>
            <person name="Submissions S."/>
        </authorList>
    </citation>
    <scope>NUCLEOTIDE SEQUENCE [LARGE SCALE GENOMIC DNA]</scope>
    <source>
        <strain evidence="3">EPL6</strain>
    </source>
</reference>
<dbReference type="RefSeq" id="WP_091566332.1">
    <property type="nucleotide sequence ID" value="NZ_FNHP01000001.1"/>
</dbReference>
<dbReference type="AlphaFoldDB" id="A0A1G9PNF1"/>
<feature type="signal peptide" evidence="1">
    <location>
        <begin position="1"/>
        <end position="22"/>
    </location>
</feature>
<dbReference type="STRING" id="1527607.SAMN05428957_101526"/>
<proteinExistence type="predicted"/>
<gene>
    <name evidence="2" type="ORF">SAMN05428957_101526</name>
</gene>
<dbReference type="InterPro" id="IPR008930">
    <property type="entry name" value="Terpenoid_cyclase/PrenylTrfase"/>
</dbReference>
<organism evidence="2 3">
    <name type="scientific">Oryzisolibacter propanilivorax</name>
    <dbReference type="NCBI Taxonomy" id="1527607"/>
    <lineage>
        <taxon>Bacteria</taxon>
        <taxon>Pseudomonadati</taxon>
        <taxon>Pseudomonadota</taxon>
        <taxon>Betaproteobacteria</taxon>
        <taxon>Burkholderiales</taxon>
        <taxon>Comamonadaceae</taxon>
        <taxon>Oryzisolibacter</taxon>
    </lineage>
</organism>
<protein>
    <submittedName>
        <fullName evidence="2">Uncharacterized protein</fullName>
    </submittedName>
</protein>
<accession>A0A1G9PNF1</accession>